<evidence type="ECO:0000256" key="1">
    <source>
        <dbReference type="ARBA" id="ARBA00023015"/>
    </source>
</evidence>
<dbReference type="Pfam" id="PF22200">
    <property type="entry name" value="ExsA_N"/>
    <property type="match status" value="1"/>
</dbReference>
<dbReference type="GO" id="GO:0003700">
    <property type="term" value="F:DNA-binding transcription factor activity"/>
    <property type="evidence" value="ECO:0007669"/>
    <property type="project" value="InterPro"/>
</dbReference>
<dbReference type="PROSITE" id="PS00284">
    <property type="entry name" value="SERPIN"/>
    <property type="match status" value="1"/>
</dbReference>
<dbReference type="PROSITE" id="PS01124">
    <property type="entry name" value="HTH_ARAC_FAMILY_2"/>
    <property type="match status" value="1"/>
</dbReference>
<dbReference type="PANTHER" id="PTHR46796">
    <property type="entry name" value="HTH-TYPE TRANSCRIPTIONAL ACTIVATOR RHAS-RELATED"/>
    <property type="match status" value="1"/>
</dbReference>
<dbReference type="RefSeq" id="WP_089690500.1">
    <property type="nucleotide sequence ID" value="NZ_FNWQ01000001.1"/>
</dbReference>
<dbReference type="InterPro" id="IPR054015">
    <property type="entry name" value="ExsA-like_N"/>
</dbReference>
<keyword evidence="2 5" id="KW-0238">DNA-binding</keyword>
<protein>
    <submittedName>
        <fullName evidence="5">AraC-type DNA-binding protein</fullName>
    </submittedName>
</protein>
<dbReference type="STRING" id="680127.SAMN05421593_1367"/>
<accession>A0A1H6H4Q9</accession>
<dbReference type="InterPro" id="IPR018060">
    <property type="entry name" value="HTH_AraC"/>
</dbReference>
<dbReference type="SUPFAM" id="SSF46689">
    <property type="entry name" value="Homeodomain-like"/>
    <property type="match status" value="2"/>
</dbReference>
<name>A0A1H6H4Q9_CHRCI</name>
<dbReference type="Pfam" id="PF12833">
    <property type="entry name" value="HTH_18"/>
    <property type="match status" value="1"/>
</dbReference>
<feature type="domain" description="HTH araC/xylS-type" evidence="4">
    <location>
        <begin position="165"/>
        <end position="263"/>
    </location>
</feature>
<gene>
    <name evidence="5" type="ORF">SAMN05421593_1367</name>
</gene>
<evidence type="ECO:0000256" key="2">
    <source>
        <dbReference type="ARBA" id="ARBA00023125"/>
    </source>
</evidence>
<dbReference type="Proteomes" id="UP000198561">
    <property type="component" value="Unassembled WGS sequence"/>
</dbReference>
<dbReference type="OrthoDB" id="4480133at2"/>
<evidence type="ECO:0000313" key="6">
    <source>
        <dbReference type="Proteomes" id="UP000198561"/>
    </source>
</evidence>
<proteinExistence type="predicted"/>
<keyword evidence="3" id="KW-0804">Transcription</keyword>
<keyword evidence="1" id="KW-0805">Transcription regulation</keyword>
<dbReference type="GO" id="GO:0043565">
    <property type="term" value="F:sequence-specific DNA binding"/>
    <property type="evidence" value="ECO:0007669"/>
    <property type="project" value="InterPro"/>
</dbReference>
<dbReference type="AlphaFoldDB" id="A0A1H6H4Q9"/>
<evidence type="ECO:0000259" key="4">
    <source>
        <dbReference type="PROSITE" id="PS01124"/>
    </source>
</evidence>
<evidence type="ECO:0000313" key="5">
    <source>
        <dbReference type="EMBL" id="SEH30406.1"/>
    </source>
</evidence>
<organism evidence="5 6">
    <name type="scientific">Chryseobacterium culicis</name>
    <dbReference type="NCBI Taxonomy" id="680127"/>
    <lineage>
        <taxon>Bacteria</taxon>
        <taxon>Pseudomonadati</taxon>
        <taxon>Bacteroidota</taxon>
        <taxon>Flavobacteriia</taxon>
        <taxon>Flavobacteriales</taxon>
        <taxon>Weeksellaceae</taxon>
        <taxon>Chryseobacterium group</taxon>
        <taxon>Chryseobacterium</taxon>
    </lineage>
</organism>
<sequence length="276" mass="32464">MKITDLTNCPVEPMISPEHFLMDHTFLFLVKGSMRGFDGKTNVLLRNGECCMVVRNQLQRHSKIPVNGEFEKIIMPFSQEFLKEFSEKYKYDASFKNKNRSAFICLPKKGLLENYLQSLIPYYRGKSEIESKYLRIKSEELLLVLLEVKPELAMILFDFGDPEKIDLLTFMQKNYKFNVSLEYLAFLSGRSLSTFKRDFKLLYNQTPSRWLVQRRLEEAHFLLENKRRRPGALYLELGFENFSHFTQCFKKKYGYTPSSLAESGRMVSNETEKPKS</sequence>
<dbReference type="InterPro" id="IPR009057">
    <property type="entry name" value="Homeodomain-like_sf"/>
</dbReference>
<reference evidence="5 6" key="1">
    <citation type="submission" date="2016-10" db="EMBL/GenBank/DDBJ databases">
        <authorList>
            <person name="de Groot N.N."/>
        </authorList>
    </citation>
    <scope>NUCLEOTIDE SEQUENCE [LARGE SCALE GENOMIC DNA]</scope>
    <source>
        <strain evidence="5 6">DSM 23031</strain>
    </source>
</reference>
<dbReference type="Gene3D" id="1.10.10.60">
    <property type="entry name" value="Homeodomain-like"/>
    <property type="match status" value="1"/>
</dbReference>
<dbReference type="SMART" id="SM00342">
    <property type="entry name" value="HTH_ARAC"/>
    <property type="match status" value="1"/>
</dbReference>
<dbReference type="InterPro" id="IPR050204">
    <property type="entry name" value="AraC_XylS_family_regulators"/>
</dbReference>
<dbReference type="InterPro" id="IPR023795">
    <property type="entry name" value="Serpin_CS"/>
</dbReference>
<evidence type="ECO:0000256" key="3">
    <source>
        <dbReference type="ARBA" id="ARBA00023163"/>
    </source>
</evidence>
<dbReference type="EMBL" id="FNWQ01000001">
    <property type="protein sequence ID" value="SEH30406.1"/>
    <property type="molecule type" value="Genomic_DNA"/>
</dbReference>